<name>A0A1A9UJH3_GLOAU</name>
<accession>A0A1A9UJH3</accession>
<dbReference type="VEuPathDB" id="VectorBase:GAUT006804"/>
<organism evidence="1 2">
    <name type="scientific">Glossina austeni</name>
    <name type="common">Savannah tsetse fly</name>
    <dbReference type="NCBI Taxonomy" id="7395"/>
    <lineage>
        <taxon>Eukaryota</taxon>
        <taxon>Metazoa</taxon>
        <taxon>Ecdysozoa</taxon>
        <taxon>Arthropoda</taxon>
        <taxon>Hexapoda</taxon>
        <taxon>Insecta</taxon>
        <taxon>Pterygota</taxon>
        <taxon>Neoptera</taxon>
        <taxon>Endopterygota</taxon>
        <taxon>Diptera</taxon>
        <taxon>Brachycera</taxon>
        <taxon>Muscomorpha</taxon>
        <taxon>Hippoboscoidea</taxon>
        <taxon>Glossinidae</taxon>
        <taxon>Glossina</taxon>
    </lineage>
</organism>
<protein>
    <submittedName>
        <fullName evidence="1">Uncharacterized protein</fullName>
    </submittedName>
</protein>
<keyword evidence="2" id="KW-1185">Reference proteome</keyword>
<dbReference type="AlphaFoldDB" id="A0A1A9UJH3"/>
<reference evidence="1" key="1">
    <citation type="submission" date="2020-05" db="UniProtKB">
        <authorList>
            <consortium name="EnsemblMetazoa"/>
        </authorList>
    </citation>
    <scope>IDENTIFICATION</scope>
    <source>
        <strain evidence="1">TTRI</strain>
    </source>
</reference>
<dbReference type="EnsemblMetazoa" id="GAUT006804-RA">
    <property type="protein sequence ID" value="GAUT006804-PA"/>
    <property type="gene ID" value="GAUT006804"/>
</dbReference>
<sequence length="140" mass="16227">MQSLTKSNDGYRRRRRRRRCRASKIKALDGNRKLTAKAFKCFKVIPHKRFCEFSLPKAKRRKLDAKREHKINIKQMRPSDSQKNLSIPTIYSGALSTNTRSFQVTVIVSVGGKEQLLIDILCARDSVRCYVNIVKEQTDN</sequence>
<evidence type="ECO:0000313" key="1">
    <source>
        <dbReference type="EnsemblMetazoa" id="GAUT006804-PA"/>
    </source>
</evidence>
<dbReference type="Proteomes" id="UP000078200">
    <property type="component" value="Unassembled WGS sequence"/>
</dbReference>
<evidence type="ECO:0000313" key="2">
    <source>
        <dbReference type="Proteomes" id="UP000078200"/>
    </source>
</evidence>
<proteinExistence type="predicted"/>